<protein>
    <recommendedName>
        <fullName evidence="2">DUF8173 domain-containing protein</fullName>
    </recommendedName>
</protein>
<feature type="transmembrane region" description="Helical" evidence="1">
    <location>
        <begin position="134"/>
        <end position="157"/>
    </location>
</feature>
<proteinExistence type="predicted"/>
<evidence type="ECO:0000256" key="1">
    <source>
        <dbReference type="SAM" id="Phobius"/>
    </source>
</evidence>
<feature type="transmembrane region" description="Helical" evidence="1">
    <location>
        <begin position="163"/>
        <end position="182"/>
    </location>
</feature>
<organism evidence="3 4">
    <name type="scientific">Candidatus Beckwithbacteria bacterium CG2_30_44_31</name>
    <dbReference type="NCBI Taxonomy" id="1805035"/>
    <lineage>
        <taxon>Bacteria</taxon>
        <taxon>Candidatus Beckwithiibacteriota</taxon>
    </lineage>
</organism>
<keyword evidence="1" id="KW-0812">Transmembrane</keyword>
<name>A0A1J5AYF6_9BACT</name>
<accession>A0A1J5AYF6</accession>
<evidence type="ECO:0000313" key="3">
    <source>
        <dbReference type="EMBL" id="OIP03577.1"/>
    </source>
</evidence>
<sequence length="243" mass="26612">MKKIMAVILLFFAAVGLTGFTAGQPGFHPLVKFDRTIYLDGQIEGDVILFAKEVTVNATISGDLIVFPARADMQKLISHFKPNFRVIAGLILLEKLASLTIEILIGWLLIALLPQLIKQLVNLGLKQPGAAIGWGLLFLTVIPLLACFFIISLIGIPLGVVTILIYLISLSLAKLLAGLSLGSRLLKDARFNQPYLSLALGLTIMVILQLIPFFGWLAYFILILFGLGLLTLRGKTFITRLKQ</sequence>
<dbReference type="EMBL" id="MNXQ01000032">
    <property type="protein sequence ID" value="OIP03577.1"/>
    <property type="molecule type" value="Genomic_DNA"/>
</dbReference>
<dbReference type="Proteomes" id="UP000183605">
    <property type="component" value="Unassembled WGS sequence"/>
</dbReference>
<gene>
    <name evidence="3" type="ORF">AUK18_01675</name>
</gene>
<evidence type="ECO:0000313" key="4">
    <source>
        <dbReference type="Proteomes" id="UP000183605"/>
    </source>
</evidence>
<reference evidence="3 4" key="1">
    <citation type="journal article" date="2016" name="Environ. Microbiol.">
        <title>Genomic resolution of a cold subsurface aquifer community provides metabolic insights for novel microbes adapted to high CO concentrations.</title>
        <authorList>
            <person name="Probst A.J."/>
            <person name="Castelle C.J."/>
            <person name="Singh A."/>
            <person name="Brown C.T."/>
            <person name="Anantharaman K."/>
            <person name="Sharon I."/>
            <person name="Hug L.A."/>
            <person name="Burstein D."/>
            <person name="Emerson J.B."/>
            <person name="Thomas B.C."/>
            <person name="Banfield J.F."/>
        </authorList>
    </citation>
    <scope>NUCLEOTIDE SEQUENCE [LARGE SCALE GENOMIC DNA]</scope>
    <source>
        <strain evidence="3">CG2_30_44_31</strain>
    </source>
</reference>
<feature type="domain" description="DUF8173" evidence="2">
    <location>
        <begin position="93"/>
        <end position="230"/>
    </location>
</feature>
<feature type="transmembrane region" description="Helical" evidence="1">
    <location>
        <begin position="194"/>
        <end position="211"/>
    </location>
</feature>
<keyword evidence="1" id="KW-0472">Membrane</keyword>
<comment type="caution">
    <text evidence="3">The sequence shown here is derived from an EMBL/GenBank/DDBJ whole genome shotgun (WGS) entry which is preliminary data.</text>
</comment>
<dbReference type="AlphaFoldDB" id="A0A1J5AYF6"/>
<keyword evidence="1" id="KW-1133">Transmembrane helix</keyword>
<feature type="transmembrane region" description="Helical" evidence="1">
    <location>
        <begin position="217"/>
        <end position="234"/>
    </location>
</feature>
<evidence type="ECO:0000259" key="2">
    <source>
        <dbReference type="Pfam" id="PF26514"/>
    </source>
</evidence>
<dbReference type="InterPro" id="IPR058486">
    <property type="entry name" value="DUF8173"/>
</dbReference>
<dbReference type="Pfam" id="PF26514">
    <property type="entry name" value="DUF8173"/>
    <property type="match status" value="1"/>
</dbReference>